<sequence length="50" mass="5667">MNNPFMQENKLTNICEEKNLRCNECDAFKVVSFGATLIPLPKDGLMVFCV</sequence>
<gene>
    <name evidence="1" type="ORF">HX860_05900</name>
</gene>
<evidence type="ECO:0000313" key="2">
    <source>
        <dbReference type="Proteomes" id="UP000587702"/>
    </source>
</evidence>
<evidence type="ECO:0000313" key="1">
    <source>
        <dbReference type="EMBL" id="NWJ20581.1"/>
    </source>
</evidence>
<organism evidence="1 2">
    <name type="scientific">Marine Group I thaumarchaeote</name>
    <dbReference type="NCBI Taxonomy" id="2511932"/>
    <lineage>
        <taxon>Archaea</taxon>
        <taxon>Nitrososphaerota</taxon>
        <taxon>Marine Group I</taxon>
    </lineage>
</organism>
<protein>
    <submittedName>
        <fullName evidence="1">Uncharacterized protein</fullName>
    </submittedName>
</protein>
<proteinExistence type="predicted"/>
<reference evidence="1 2" key="1">
    <citation type="journal article" date="2019" name="Environ. Microbiol.">
        <title>Genomics insights into ecotype formation of ammonia-oxidizing archaea in the deep ocean.</title>
        <authorList>
            <person name="Wang Y."/>
            <person name="Huang J.M."/>
            <person name="Cui G.J."/>
            <person name="Nunoura T."/>
            <person name="Takaki Y."/>
            <person name="Li W.L."/>
            <person name="Li J."/>
            <person name="Gao Z.M."/>
            <person name="Takai K."/>
            <person name="Zhang A.Q."/>
            <person name="Stepanauskas R."/>
        </authorList>
    </citation>
    <scope>NUCLEOTIDE SEQUENCE [LARGE SCALE GENOMIC DNA]</scope>
    <source>
        <strain evidence="1 2">L14</strain>
    </source>
</reference>
<dbReference type="AlphaFoldDB" id="A0A7K4M940"/>
<name>A0A7K4M940_9ARCH</name>
<comment type="caution">
    <text evidence="1">The sequence shown here is derived from an EMBL/GenBank/DDBJ whole genome shotgun (WGS) entry which is preliminary data.</text>
</comment>
<accession>A0A7K4M940</accession>
<dbReference type="Proteomes" id="UP000587702">
    <property type="component" value="Unassembled WGS sequence"/>
</dbReference>
<dbReference type="EMBL" id="JACATI010000007">
    <property type="protein sequence ID" value="NWJ20581.1"/>
    <property type="molecule type" value="Genomic_DNA"/>
</dbReference>